<keyword evidence="3" id="KW-0004">4Fe-4S</keyword>
<reference evidence="10" key="1">
    <citation type="journal article" date="2024" name="Syst. Appl. Microbiol.">
        <title>First single-strain enrichments of Electrothrix cable bacteria, description of E. aestuarii sp. nov. and E. rattekaaiensis sp. nov., and proposal of a cable bacteria taxonomy following the rules of the SeqCode.</title>
        <authorList>
            <person name="Plum-Jensen L.E."/>
            <person name="Schramm A."/>
            <person name="Marshall I.P.G."/>
        </authorList>
    </citation>
    <scope>NUCLEOTIDE SEQUENCE</scope>
    <source>
        <strain evidence="10">Rat1</strain>
    </source>
</reference>
<evidence type="ECO:0000256" key="4">
    <source>
        <dbReference type="ARBA" id="ARBA00022723"/>
    </source>
</evidence>
<organism evidence="10">
    <name type="scientific">Candidatus Electrothrix aestuarii</name>
    <dbReference type="NCBI Taxonomy" id="3062594"/>
    <lineage>
        <taxon>Bacteria</taxon>
        <taxon>Pseudomonadati</taxon>
        <taxon>Thermodesulfobacteriota</taxon>
        <taxon>Desulfobulbia</taxon>
        <taxon>Desulfobulbales</taxon>
        <taxon>Desulfobulbaceae</taxon>
        <taxon>Candidatus Electrothrix</taxon>
    </lineage>
</organism>
<dbReference type="Pfam" id="PF12838">
    <property type="entry name" value="Fer4_7"/>
    <property type="match status" value="1"/>
</dbReference>
<keyword evidence="7" id="KW-0408">Iron</keyword>
<proteinExistence type="inferred from homology"/>
<evidence type="ECO:0000313" key="10">
    <source>
        <dbReference type="EMBL" id="XCN72517.1"/>
    </source>
</evidence>
<sequence>MTEKKEIGRVLVVGAGISGIKAALELAETGYQVLLVDSSPHIGGILAKLDHQFPTDHCGICRMLPMVGREYASQFCMRKGLYHENIEILPFTEVAAISGDVGKFSVELRKKPAYVDAAKCNGMGECIKVCPMELHDDFNHSLTKRKAIYQMVPHNLPNMLRVDRDACSGCTEQPCLQVCPNGAIDFAQQEQSETRQVNTIILAAGSKLWDTSIEDAKSYAVSPDVVTALAFERILSPSGTYDGVIRRPSNGKPAKRIAWIQCMGSRNRRLGRDYCSSICCMFALKEAVLAKEKGGSDTETTIFYMDMRTFGKDHFRYFEKAVDMGVRLVRCRVQQVHADTDGSLKIRYFDQDSNEFKVETFDMTVLSTGQTPFAEHKNFSEILNLNLNQQQLLPTDELSKVRLSKPGVFICGSFMGLTDISEAVSSGIAAAGEASKVLAALDVTTVNEAKEPEQVDTSAGTEAARIELILCKGVTDKEGYTLNADLLTQALATGGAVDKVRLLDTIYTEEGLAEFTEILNKSRCNRLLIGVDKPLTYQNRLRKIAEQAGFHPSLVKLFDISSALGQDNTGDSLTLRLIRETRSHVDRLRFTPALHVDTLPSNETALVVGGGIVGMYSALSLAERGAAVHLVERAAKLGGYAGNEVTATVEGLNPTAIAEELSRRIADNAKITVHLHSDVLSSSGAPGRYDTQIKEHDTGLILSIEHGAAILATGNQKSPTTAYHYADSERILTQSEFGKALRAGDISLEKAEEIVMIQCVDSREKEAREYCSRVCCMGALQNALQIKEKKPDARVFVLYRDMMSYGAYERCYTEARSKGVIFVAYDLEHKPGVEVKHGKPVVSFRDPVLDAEIEVSADWLVLSTGIQADPGNAKLAETLGVSLNQDGFFSEADPKWRPIEFQKLGFYAVGVANAPMTLREAIMQAEAAAQKSSVFLSGREIPFTREVATIHDALCIRCKQCIDICPYGARSFDAESDSVVIDSATCQACGLCAVTCRNSAAEVRGWNDKQMLAMIDAQLMNFLTPTSA</sequence>
<keyword evidence="5" id="KW-0274">FAD</keyword>
<dbReference type="Gene3D" id="3.30.70.20">
    <property type="match status" value="2"/>
</dbReference>
<dbReference type="PANTHER" id="PTHR43498:SF1">
    <property type="entry name" value="COB--COM HETERODISULFIDE REDUCTASE IRON-SULFUR SUBUNIT A"/>
    <property type="match status" value="1"/>
</dbReference>
<dbReference type="PROSITE" id="PS51379">
    <property type="entry name" value="4FE4S_FER_2"/>
    <property type="match status" value="4"/>
</dbReference>
<dbReference type="InterPro" id="IPR036188">
    <property type="entry name" value="FAD/NAD-bd_sf"/>
</dbReference>
<dbReference type="GO" id="GO:0046872">
    <property type="term" value="F:metal ion binding"/>
    <property type="evidence" value="ECO:0007669"/>
    <property type="project" value="UniProtKB-KW"/>
</dbReference>
<dbReference type="SUPFAM" id="SSF54862">
    <property type="entry name" value="4Fe-4S ferredoxins"/>
    <property type="match status" value="1"/>
</dbReference>
<reference evidence="10" key="2">
    <citation type="submission" date="2024-06" db="EMBL/GenBank/DDBJ databases">
        <authorList>
            <person name="Plum-Jensen L.E."/>
            <person name="Schramm A."/>
            <person name="Marshall I.P.G."/>
        </authorList>
    </citation>
    <scope>NUCLEOTIDE SEQUENCE</scope>
    <source>
        <strain evidence="10">Rat1</strain>
    </source>
</reference>
<evidence type="ECO:0000256" key="5">
    <source>
        <dbReference type="ARBA" id="ARBA00022827"/>
    </source>
</evidence>
<dbReference type="InterPro" id="IPR017896">
    <property type="entry name" value="4Fe4S_Fe-S-bd"/>
</dbReference>
<dbReference type="EMBL" id="CP159373">
    <property type="protein sequence ID" value="XCN72517.1"/>
    <property type="molecule type" value="Genomic_DNA"/>
</dbReference>
<dbReference type="Gene3D" id="3.40.50.720">
    <property type="entry name" value="NAD(P)-binding Rossmann-like Domain"/>
    <property type="match status" value="1"/>
</dbReference>
<keyword evidence="5" id="KW-0285">Flavoprotein</keyword>
<dbReference type="InterPro" id="IPR017900">
    <property type="entry name" value="4Fe4S_Fe_S_CS"/>
</dbReference>
<dbReference type="KEGG" id="eaj:Q3M24_19840"/>
<feature type="domain" description="4Fe-4S ferredoxin-type" evidence="9">
    <location>
        <begin position="111"/>
        <end position="141"/>
    </location>
</feature>
<keyword evidence="6" id="KW-0560">Oxidoreductase</keyword>
<keyword evidence="8" id="KW-0411">Iron-sulfur</keyword>
<evidence type="ECO:0000256" key="2">
    <source>
        <dbReference type="ARBA" id="ARBA00006561"/>
    </source>
</evidence>
<dbReference type="AlphaFoldDB" id="A0AAU8LUF8"/>
<dbReference type="PROSITE" id="PS00198">
    <property type="entry name" value="4FE4S_FER_1"/>
    <property type="match status" value="1"/>
</dbReference>
<dbReference type="Pfam" id="PF12831">
    <property type="entry name" value="FAD_oxidored"/>
    <property type="match status" value="2"/>
</dbReference>
<comment type="cofactor">
    <cofactor evidence="1">
        <name>FAD</name>
        <dbReference type="ChEBI" id="CHEBI:57692"/>
    </cofactor>
</comment>
<name>A0AAU8LUF8_9BACT</name>
<dbReference type="SUPFAM" id="SSF51905">
    <property type="entry name" value="FAD/NAD(P)-binding domain"/>
    <property type="match status" value="1"/>
</dbReference>
<evidence type="ECO:0000259" key="9">
    <source>
        <dbReference type="PROSITE" id="PS51379"/>
    </source>
</evidence>
<dbReference type="Gene3D" id="3.50.50.60">
    <property type="entry name" value="FAD/NAD(P)-binding domain"/>
    <property type="match status" value="2"/>
</dbReference>
<feature type="domain" description="4Fe-4S ferredoxin-type" evidence="9">
    <location>
        <begin position="158"/>
        <end position="189"/>
    </location>
</feature>
<dbReference type="PANTHER" id="PTHR43498">
    <property type="entry name" value="FERREDOXIN:COB-COM HETERODISULFIDE REDUCTASE SUBUNIT A"/>
    <property type="match status" value="1"/>
</dbReference>
<evidence type="ECO:0000256" key="3">
    <source>
        <dbReference type="ARBA" id="ARBA00022485"/>
    </source>
</evidence>
<dbReference type="SUPFAM" id="SSF51971">
    <property type="entry name" value="Nucleotide-binding domain"/>
    <property type="match status" value="1"/>
</dbReference>
<keyword evidence="4" id="KW-0479">Metal-binding</keyword>
<gene>
    <name evidence="10" type="ORF">Q3M24_19840</name>
</gene>
<evidence type="ECO:0000256" key="7">
    <source>
        <dbReference type="ARBA" id="ARBA00023004"/>
    </source>
</evidence>
<evidence type="ECO:0000256" key="8">
    <source>
        <dbReference type="ARBA" id="ARBA00023014"/>
    </source>
</evidence>
<feature type="domain" description="4Fe-4S ferredoxin-type" evidence="9">
    <location>
        <begin position="977"/>
        <end position="1006"/>
    </location>
</feature>
<accession>A0AAU8LUF8</accession>
<dbReference type="GO" id="GO:0051539">
    <property type="term" value="F:4 iron, 4 sulfur cluster binding"/>
    <property type="evidence" value="ECO:0007669"/>
    <property type="project" value="UniProtKB-KW"/>
</dbReference>
<dbReference type="InterPro" id="IPR039650">
    <property type="entry name" value="HdrA-like"/>
</dbReference>
<protein>
    <submittedName>
        <fullName evidence="10">FAD-dependent oxidoreductase</fullName>
    </submittedName>
</protein>
<dbReference type="GO" id="GO:0016491">
    <property type="term" value="F:oxidoreductase activity"/>
    <property type="evidence" value="ECO:0007669"/>
    <property type="project" value="UniProtKB-KW"/>
</dbReference>
<feature type="domain" description="4Fe-4S ferredoxin-type" evidence="9">
    <location>
        <begin position="946"/>
        <end position="975"/>
    </location>
</feature>
<evidence type="ECO:0000256" key="1">
    <source>
        <dbReference type="ARBA" id="ARBA00001974"/>
    </source>
</evidence>
<evidence type="ECO:0000256" key="6">
    <source>
        <dbReference type="ARBA" id="ARBA00023002"/>
    </source>
</evidence>
<comment type="similarity">
    <text evidence="2">Belongs to the HdrA family.</text>
</comment>